<feature type="non-terminal residue" evidence="6">
    <location>
        <position position="147"/>
    </location>
</feature>
<reference evidence="6" key="1">
    <citation type="submission" date="2021-02" db="EMBL/GenBank/DDBJ databases">
        <authorList>
            <person name="Nowell W R."/>
        </authorList>
    </citation>
    <scope>NUCLEOTIDE SEQUENCE</scope>
</reference>
<accession>A0A8S3K3S0</accession>
<keyword evidence="5" id="KW-0503">Monooxygenase</keyword>
<dbReference type="SUPFAM" id="SSF54373">
    <property type="entry name" value="FAD-linked reductases, C-terminal domain"/>
    <property type="match status" value="1"/>
</dbReference>
<keyword evidence="4" id="KW-0560">Oxidoreductase</keyword>
<evidence type="ECO:0000256" key="4">
    <source>
        <dbReference type="ARBA" id="ARBA00023002"/>
    </source>
</evidence>
<dbReference type="SUPFAM" id="SSF51905">
    <property type="entry name" value="FAD/NAD(P)-binding domain"/>
    <property type="match status" value="1"/>
</dbReference>
<evidence type="ECO:0000313" key="6">
    <source>
        <dbReference type="EMBL" id="CAF5225848.1"/>
    </source>
</evidence>
<keyword evidence="3" id="KW-0274">FAD</keyword>
<dbReference type="GO" id="GO:0004497">
    <property type="term" value="F:monooxygenase activity"/>
    <property type="evidence" value="ECO:0007669"/>
    <property type="project" value="UniProtKB-KW"/>
</dbReference>
<proteinExistence type="predicted"/>
<dbReference type="PANTHER" id="PTHR13789">
    <property type="entry name" value="MONOOXYGENASE"/>
    <property type="match status" value="1"/>
</dbReference>
<evidence type="ECO:0000256" key="1">
    <source>
        <dbReference type="ARBA" id="ARBA00001974"/>
    </source>
</evidence>
<dbReference type="InterPro" id="IPR050493">
    <property type="entry name" value="FAD-dep_Monooxygenase_BioMet"/>
</dbReference>
<evidence type="ECO:0000256" key="2">
    <source>
        <dbReference type="ARBA" id="ARBA00022630"/>
    </source>
</evidence>
<organism evidence="6 7">
    <name type="scientific">Rotaria magnacalcarata</name>
    <dbReference type="NCBI Taxonomy" id="392030"/>
    <lineage>
        <taxon>Eukaryota</taxon>
        <taxon>Metazoa</taxon>
        <taxon>Spiralia</taxon>
        <taxon>Gnathifera</taxon>
        <taxon>Rotifera</taxon>
        <taxon>Eurotatoria</taxon>
        <taxon>Bdelloidea</taxon>
        <taxon>Philodinida</taxon>
        <taxon>Philodinidae</taxon>
        <taxon>Rotaria</taxon>
    </lineage>
</organism>
<feature type="non-terminal residue" evidence="6">
    <location>
        <position position="1"/>
    </location>
</feature>
<evidence type="ECO:0000256" key="5">
    <source>
        <dbReference type="ARBA" id="ARBA00023033"/>
    </source>
</evidence>
<dbReference type="InterPro" id="IPR036188">
    <property type="entry name" value="FAD/NAD-bd_sf"/>
</dbReference>
<name>A0A8S3K3S0_9BILA</name>
<comment type="caution">
    <text evidence="6">The sequence shown here is derived from an EMBL/GenBank/DDBJ whole genome shotgun (WGS) entry which is preliminary data.</text>
</comment>
<evidence type="ECO:0008006" key="8">
    <source>
        <dbReference type="Google" id="ProtNLM"/>
    </source>
</evidence>
<dbReference type="Proteomes" id="UP000676336">
    <property type="component" value="Unassembled WGS sequence"/>
</dbReference>
<dbReference type="EMBL" id="CAJOBI010360270">
    <property type="protein sequence ID" value="CAF5225848.1"/>
    <property type="molecule type" value="Genomic_DNA"/>
</dbReference>
<sequence length="147" mass="16691">GTRYDCNMVVAADGLWSSLRKFVHDDGAPLSVGYVTYRGTIDISQVSKDAGLENVQFWIGPDMHLVQYPIRRGELFNQAAIFKSKKIPDDTDEWGTREELNQRFSIGCEHVKNALKLIQSNMRWPVYDRNPLSKWSHGHLVLLGDAA</sequence>
<dbReference type="AlphaFoldDB" id="A0A8S3K3S0"/>
<evidence type="ECO:0000313" key="7">
    <source>
        <dbReference type="Proteomes" id="UP000676336"/>
    </source>
</evidence>
<dbReference type="Gene3D" id="3.30.9.30">
    <property type="match status" value="1"/>
</dbReference>
<gene>
    <name evidence="6" type="ORF">SMN809_LOCUS84508</name>
</gene>
<keyword evidence="2" id="KW-0285">Flavoprotein</keyword>
<evidence type="ECO:0000256" key="3">
    <source>
        <dbReference type="ARBA" id="ARBA00022827"/>
    </source>
</evidence>
<comment type="cofactor">
    <cofactor evidence="1">
        <name>FAD</name>
        <dbReference type="ChEBI" id="CHEBI:57692"/>
    </cofactor>
</comment>
<protein>
    <recommendedName>
        <fullName evidence="8">FAD-binding domain-containing protein</fullName>
    </recommendedName>
</protein>
<dbReference type="PANTHER" id="PTHR13789:SF318">
    <property type="entry name" value="GERANYLGERANYL DIPHOSPHATE REDUCTASE"/>
    <property type="match status" value="1"/>
</dbReference>